<organism evidence="2 3">
    <name type="scientific">Aspergillus wentii DTO 134E9</name>
    <dbReference type="NCBI Taxonomy" id="1073089"/>
    <lineage>
        <taxon>Eukaryota</taxon>
        <taxon>Fungi</taxon>
        <taxon>Dikarya</taxon>
        <taxon>Ascomycota</taxon>
        <taxon>Pezizomycotina</taxon>
        <taxon>Eurotiomycetes</taxon>
        <taxon>Eurotiomycetidae</taxon>
        <taxon>Eurotiales</taxon>
        <taxon>Aspergillaceae</taxon>
        <taxon>Aspergillus</taxon>
        <taxon>Aspergillus subgen. Cremei</taxon>
    </lineage>
</organism>
<feature type="region of interest" description="Disordered" evidence="1">
    <location>
        <begin position="176"/>
        <end position="204"/>
    </location>
</feature>
<keyword evidence="3" id="KW-1185">Reference proteome</keyword>
<name>A0A1L9RTR0_ASPWE</name>
<evidence type="ECO:0000256" key="1">
    <source>
        <dbReference type="SAM" id="MobiDB-lite"/>
    </source>
</evidence>
<feature type="compositionally biased region" description="Basic and acidic residues" evidence="1">
    <location>
        <begin position="179"/>
        <end position="189"/>
    </location>
</feature>
<dbReference type="STRING" id="1073089.A0A1L9RTR0"/>
<evidence type="ECO:0000313" key="2">
    <source>
        <dbReference type="EMBL" id="OJJ38336.1"/>
    </source>
</evidence>
<evidence type="ECO:0000313" key="3">
    <source>
        <dbReference type="Proteomes" id="UP000184383"/>
    </source>
</evidence>
<dbReference type="InterPro" id="IPR027417">
    <property type="entry name" value="P-loop_NTPase"/>
</dbReference>
<evidence type="ECO:0008006" key="4">
    <source>
        <dbReference type="Google" id="ProtNLM"/>
    </source>
</evidence>
<dbReference type="EMBL" id="KV878210">
    <property type="protein sequence ID" value="OJJ38336.1"/>
    <property type="molecule type" value="Genomic_DNA"/>
</dbReference>
<protein>
    <recommendedName>
        <fullName evidence="4">ATPase AAA-type core domain-containing protein</fullName>
    </recommendedName>
</protein>
<sequence>MCQPRKFGYLRIADRMEAENFRAIANLVEQYLGSYPKKSLSIAVFGPPGAGKSFGVKAVIKSIAEGQKKVAEVVEIRDTGLSGKIPCVLFDEFDTPFDDSLMGWLRYFLAPMQDGEFLDQGINRPLGPAIFAFVGGTCENFRQFYDSLKCGYAKASKIPDFMSRLRGYVNIRGPNEYNPRTRAERHRSSAETPSTEASDDRGSQAEDLDVEFSDILGFSNNAVPSVDPMWQIQRGIL</sequence>
<dbReference type="RefSeq" id="XP_040692012.1">
    <property type="nucleotide sequence ID" value="XM_040830277.1"/>
</dbReference>
<dbReference type="SUPFAM" id="SSF52540">
    <property type="entry name" value="P-loop containing nucleoside triphosphate hydrolases"/>
    <property type="match status" value="1"/>
</dbReference>
<accession>A0A1L9RTR0</accession>
<dbReference type="VEuPathDB" id="FungiDB:ASPWEDRAFT_168249"/>
<dbReference type="AlphaFoldDB" id="A0A1L9RTR0"/>
<reference evidence="3" key="1">
    <citation type="journal article" date="2017" name="Genome Biol.">
        <title>Comparative genomics reveals high biological diversity and specific adaptations in the industrially and medically important fungal genus Aspergillus.</title>
        <authorList>
            <person name="de Vries R.P."/>
            <person name="Riley R."/>
            <person name="Wiebenga A."/>
            <person name="Aguilar-Osorio G."/>
            <person name="Amillis S."/>
            <person name="Uchima C.A."/>
            <person name="Anderluh G."/>
            <person name="Asadollahi M."/>
            <person name="Askin M."/>
            <person name="Barry K."/>
            <person name="Battaglia E."/>
            <person name="Bayram O."/>
            <person name="Benocci T."/>
            <person name="Braus-Stromeyer S.A."/>
            <person name="Caldana C."/>
            <person name="Canovas D."/>
            <person name="Cerqueira G.C."/>
            <person name="Chen F."/>
            <person name="Chen W."/>
            <person name="Choi C."/>
            <person name="Clum A."/>
            <person name="Dos Santos R.A."/>
            <person name="Damasio A.R."/>
            <person name="Diallinas G."/>
            <person name="Emri T."/>
            <person name="Fekete E."/>
            <person name="Flipphi M."/>
            <person name="Freyberg S."/>
            <person name="Gallo A."/>
            <person name="Gournas C."/>
            <person name="Habgood R."/>
            <person name="Hainaut M."/>
            <person name="Harispe M.L."/>
            <person name="Henrissat B."/>
            <person name="Hilden K.S."/>
            <person name="Hope R."/>
            <person name="Hossain A."/>
            <person name="Karabika E."/>
            <person name="Karaffa L."/>
            <person name="Karanyi Z."/>
            <person name="Krasevec N."/>
            <person name="Kuo A."/>
            <person name="Kusch H."/>
            <person name="LaButti K."/>
            <person name="Lagendijk E.L."/>
            <person name="Lapidus A."/>
            <person name="Levasseur A."/>
            <person name="Lindquist E."/>
            <person name="Lipzen A."/>
            <person name="Logrieco A.F."/>
            <person name="MacCabe A."/>
            <person name="Maekelae M.R."/>
            <person name="Malavazi I."/>
            <person name="Melin P."/>
            <person name="Meyer V."/>
            <person name="Mielnichuk N."/>
            <person name="Miskei M."/>
            <person name="Molnar A.P."/>
            <person name="Mule G."/>
            <person name="Ngan C.Y."/>
            <person name="Orejas M."/>
            <person name="Orosz E."/>
            <person name="Ouedraogo J.P."/>
            <person name="Overkamp K.M."/>
            <person name="Park H.-S."/>
            <person name="Perrone G."/>
            <person name="Piumi F."/>
            <person name="Punt P.J."/>
            <person name="Ram A.F."/>
            <person name="Ramon A."/>
            <person name="Rauscher S."/>
            <person name="Record E."/>
            <person name="Riano-Pachon D.M."/>
            <person name="Robert V."/>
            <person name="Roehrig J."/>
            <person name="Ruller R."/>
            <person name="Salamov A."/>
            <person name="Salih N.S."/>
            <person name="Samson R.A."/>
            <person name="Sandor E."/>
            <person name="Sanguinetti M."/>
            <person name="Schuetze T."/>
            <person name="Sepcic K."/>
            <person name="Shelest E."/>
            <person name="Sherlock G."/>
            <person name="Sophianopoulou V."/>
            <person name="Squina F.M."/>
            <person name="Sun H."/>
            <person name="Susca A."/>
            <person name="Todd R.B."/>
            <person name="Tsang A."/>
            <person name="Unkles S.E."/>
            <person name="van de Wiele N."/>
            <person name="van Rossen-Uffink D."/>
            <person name="Oliveira J.V."/>
            <person name="Vesth T.C."/>
            <person name="Visser J."/>
            <person name="Yu J.-H."/>
            <person name="Zhou M."/>
            <person name="Andersen M.R."/>
            <person name="Archer D.B."/>
            <person name="Baker S.E."/>
            <person name="Benoit I."/>
            <person name="Brakhage A.A."/>
            <person name="Braus G.H."/>
            <person name="Fischer R."/>
            <person name="Frisvad J.C."/>
            <person name="Goldman G.H."/>
            <person name="Houbraken J."/>
            <person name="Oakley B."/>
            <person name="Pocsi I."/>
            <person name="Scazzocchio C."/>
            <person name="Seiboth B."/>
            <person name="vanKuyk P.A."/>
            <person name="Wortman J."/>
            <person name="Dyer P.S."/>
            <person name="Grigoriev I.V."/>
        </authorList>
    </citation>
    <scope>NUCLEOTIDE SEQUENCE [LARGE SCALE GENOMIC DNA]</scope>
    <source>
        <strain evidence="3">DTO 134E9</strain>
    </source>
</reference>
<gene>
    <name evidence="2" type="ORF">ASPWEDRAFT_168249</name>
</gene>
<dbReference type="Proteomes" id="UP000184383">
    <property type="component" value="Unassembled WGS sequence"/>
</dbReference>
<dbReference type="GeneID" id="63746125"/>
<dbReference type="OrthoDB" id="5305673at2759"/>
<proteinExistence type="predicted"/>